<reference evidence="2" key="1">
    <citation type="submission" date="2022-07" db="EMBL/GenBank/DDBJ databases">
        <title>Genome analysis of Parmales, a sister group of diatoms, reveals the evolutionary specialization of diatoms from phago-mixotrophs to photoautotrophs.</title>
        <authorList>
            <person name="Ban H."/>
            <person name="Sato S."/>
            <person name="Yoshikawa S."/>
            <person name="Kazumasa Y."/>
            <person name="Nakamura Y."/>
            <person name="Ichinomiya M."/>
            <person name="Saitoh K."/>
            <person name="Sato N."/>
            <person name="Blanc-Mathieu R."/>
            <person name="Endo H."/>
            <person name="Kuwata A."/>
            <person name="Ogata H."/>
        </authorList>
    </citation>
    <scope>NUCLEOTIDE SEQUENCE</scope>
</reference>
<dbReference type="Proteomes" id="UP001165082">
    <property type="component" value="Unassembled WGS sequence"/>
</dbReference>
<keyword evidence="3" id="KW-1185">Reference proteome</keyword>
<gene>
    <name evidence="2" type="ORF">TrRE_jg10224</name>
</gene>
<name>A0A9W6ZDS9_9STRA</name>
<dbReference type="AlphaFoldDB" id="A0A9W6ZDS9"/>
<accession>A0A9W6ZDS9</accession>
<comment type="caution">
    <text evidence="2">The sequence shown here is derived from an EMBL/GenBank/DDBJ whole genome shotgun (WGS) entry which is preliminary data.</text>
</comment>
<feature type="transmembrane region" description="Helical" evidence="1">
    <location>
        <begin position="53"/>
        <end position="76"/>
    </location>
</feature>
<proteinExistence type="predicted"/>
<dbReference type="EMBL" id="BRXZ01001950">
    <property type="protein sequence ID" value="GMH50556.1"/>
    <property type="molecule type" value="Genomic_DNA"/>
</dbReference>
<keyword evidence="1" id="KW-0812">Transmembrane</keyword>
<keyword evidence="1" id="KW-0472">Membrane</keyword>
<evidence type="ECO:0000313" key="2">
    <source>
        <dbReference type="EMBL" id="GMH50556.1"/>
    </source>
</evidence>
<evidence type="ECO:0000313" key="3">
    <source>
        <dbReference type="Proteomes" id="UP001165082"/>
    </source>
</evidence>
<feature type="transmembrane region" description="Helical" evidence="1">
    <location>
        <begin position="21"/>
        <end position="41"/>
    </location>
</feature>
<protein>
    <submittedName>
        <fullName evidence="2">Uncharacterized protein</fullName>
    </submittedName>
</protein>
<organism evidence="2 3">
    <name type="scientific">Triparma retinervis</name>
    <dbReference type="NCBI Taxonomy" id="2557542"/>
    <lineage>
        <taxon>Eukaryota</taxon>
        <taxon>Sar</taxon>
        <taxon>Stramenopiles</taxon>
        <taxon>Ochrophyta</taxon>
        <taxon>Bolidophyceae</taxon>
        <taxon>Parmales</taxon>
        <taxon>Triparmaceae</taxon>
        <taxon>Triparma</taxon>
    </lineage>
</organism>
<sequence>MRIYGEAGVNRTSTTLEYIGAVMSVLPPLLFLGAAACLYSENELLVMEDVEGYAWLIQRIVVLAVVGLPLTAWIGCKVRSMKARKREEEEERDPKVFLKRHRVRERYAGL</sequence>
<evidence type="ECO:0000256" key="1">
    <source>
        <dbReference type="SAM" id="Phobius"/>
    </source>
</evidence>
<keyword evidence="1" id="KW-1133">Transmembrane helix</keyword>
<dbReference type="OrthoDB" id="10382968at2759"/>